<organism evidence="1 2">
    <name type="scientific">Methanolobus chelungpuianus</name>
    <dbReference type="NCBI Taxonomy" id="502115"/>
    <lineage>
        <taxon>Archaea</taxon>
        <taxon>Methanobacteriati</taxon>
        <taxon>Methanobacteriota</taxon>
        <taxon>Stenosarchaea group</taxon>
        <taxon>Methanomicrobia</taxon>
        <taxon>Methanosarcinales</taxon>
        <taxon>Methanosarcinaceae</taxon>
        <taxon>Methanolobus</taxon>
    </lineage>
</organism>
<name>A0AAE3L1Z1_9EURY</name>
<protein>
    <submittedName>
        <fullName evidence="1">Uncharacterized protein</fullName>
    </submittedName>
</protein>
<evidence type="ECO:0000313" key="1">
    <source>
        <dbReference type="EMBL" id="MCQ6963308.1"/>
    </source>
</evidence>
<proteinExistence type="predicted"/>
<gene>
    <name evidence="1" type="ORF">PV02_09280</name>
</gene>
<evidence type="ECO:0000313" key="2">
    <source>
        <dbReference type="Proteomes" id="UP001206983"/>
    </source>
</evidence>
<comment type="caution">
    <text evidence="1">The sequence shown here is derived from an EMBL/GenBank/DDBJ whole genome shotgun (WGS) entry which is preliminary data.</text>
</comment>
<reference evidence="1 2" key="1">
    <citation type="journal article" date="2011" name="Appl. Environ. Microbiol.">
        <title>Methanogenic archaea isolated from Taiwan's Chelungpu fault.</title>
        <authorList>
            <person name="Wu S.Y."/>
            <person name="Lai M.C."/>
        </authorList>
    </citation>
    <scope>NUCLEOTIDE SEQUENCE [LARGE SCALE GENOMIC DNA]</scope>
    <source>
        <strain evidence="1 2">St545Mb</strain>
    </source>
</reference>
<sequence length="68" mass="7283">MIEGTPGNRANIAYNQNRFATAGDPPLRLSTEKIMMDADAIAANINGICISLCFPSGAERQKSAEARE</sequence>
<accession>A0AAE3L1Z1</accession>
<dbReference type="EMBL" id="JTEO01000005">
    <property type="protein sequence ID" value="MCQ6963308.1"/>
    <property type="molecule type" value="Genomic_DNA"/>
</dbReference>
<dbReference type="Proteomes" id="UP001206983">
    <property type="component" value="Unassembled WGS sequence"/>
</dbReference>
<keyword evidence="2" id="KW-1185">Reference proteome</keyword>
<dbReference type="AlphaFoldDB" id="A0AAE3L1Z1"/>